<dbReference type="Proteomes" id="UP000002350">
    <property type="component" value="Chromosome"/>
</dbReference>
<reference evidence="2" key="1">
    <citation type="journal article" date="2010" name="Mol. Biosyst.">
        <title>Complete genome sequence and comparative analysis of Shewanella violacea, a psychrophilic and piezophilic bacterium from deep sea floor sediments.</title>
        <authorList>
            <person name="Aono E."/>
            <person name="Baba T."/>
            <person name="Ara T."/>
            <person name="Nishi T."/>
            <person name="Nakamichi T."/>
            <person name="Inamoto E."/>
            <person name="Toyonaga H."/>
            <person name="Hasegawa M."/>
            <person name="Takai Y."/>
            <person name="Okumura Y."/>
            <person name="Baba M."/>
            <person name="Tomita M."/>
            <person name="Kato C."/>
            <person name="Oshima T."/>
            <person name="Nakasone K."/>
            <person name="Mori H."/>
        </authorList>
    </citation>
    <scope>NUCLEOTIDE SEQUENCE [LARGE SCALE GENOMIC DNA]</scope>
    <source>
        <strain evidence="2">JCM 10179 / CIP 106290 / LMG 19151 / DSS12</strain>
    </source>
</reference>
<evidence type="ECO:0000313" key="2">
    <source>
        <dbReference type="Proteomes" id="UP000002350"/>
    </source>
</evidence>
<dbReference type="AlphaFoldDB" id="D4ZID7"/>
<sequence length="66" mass="7876">MPKRQSDEMFHPFSERDRALRPSGPLAYLKGKCVRINRTMKAISKTFQRIIWLMPLFYIRVEGHLL</sequence>
<name>D4ZID7_SHEVD</name>
<protein>
    <submittedName>
        <fullName evidence="1">Uncharacterized protein</fullName>
    </submittedName>
</protein>
<dbReference type="KEGG" id="svo:SVI_1465"/>
<accession>D4ZID7</accession>
<proteinExistence type="predicted"/>
<gene>
    <name evidence="1" type="ordered locus">SVI_1465</name>
</gene>
<evidence type="ECO:0000313" key="1">
    <source>
        <dbReference type="EMBL" id="BAJ01436.1"/>
    </source>
</evidence>
<organism evidence="1 2">
    <name type="scientific">Shewanella violacea (strain JCM 10179 / CIP 106290 / LMG 19151 / DSS12)</name>
    <dbReference type="NCBI Taxonomy" id="637905"/>
    <lineage>
        <taxon>Bacteria</taxon>
        <taxon>Pseudomonadati</taxon>
        <taxon>Pseudomonadota</taxon>
        <taxon>Gammaproteobacteria</taxon>
        <taxon>Alteromonadales</taxon>
        <taxon>Shewanellaceae</taxon>
        <taxon>Shewanella</taxon>
    </lineage>
</organism>
<keyword evidence="2" id="KW-1185">Reference proteome</keyword>
<dbReference type="EMBL" id="AP011177">
    <property type="protein sequence ID" value="BAJ01436.1"/>
    <property type="molecule type" value="Genomic_DNA"/>
</dbReference>
<dbReference type="HOGENOM" id="CLU_2828855_0_0_6"/>